<dbReference type="VEuPathDB" id="FungiDB:PV09_02482"/>
<accession>A0A0D1Z1I8</accession>
<dbReference type="HOGENOM" id="CLU_1009022_0_0_1"/>
<dbReference type="Proteomes" id="UP000053259">
    <property type="component" value="Unassembled WGS sequence"/>
</dbReference>
<dbReference type="InParanoid" id="A0A0D1Z1I8"/>
<protein>
    <recommendedName>
        <fullName evidence="3">F-box domain-containing protein</fullName>
    </recommendedName>
</protein>
<dbReference type="RefSeq" id="XP_016216671.1">
    <property type="nucleotide sequence ID" value="XM_016355535.1"/>
</dbReference>
<dbReference type="AlphaFoldDB" id="A0A0D1Z1I8"/>
<sequence length="276" mass="31169">MSGKSPLGNLCCLPLEVREIIYGYLIPPSRLPTILRSRHLGVSSISHRPPPLDLLLICSQLYVEALDLFYRKCVFKFDGLLDPANIWPLWQVEEVLGGSELGLVTLANMRKVELNLFWHRLPDGGVANRALANSGSDYRTVFKSEIDKRVERLGRAVQVLKRAEQLRTVVLTWKEIPSRSGEEPADWPLKEKVLRTLGALRGPKFVIGDLVASAIVERSILALIAEWNATDPESVDRLSPQPSGCVRQREYLDLVEQQQSLAKFNNQSSKHRSYFE</sequence>
<organism evidence="1 2">
    <name type="scientific">Verruconis gallopava</name>
    <dbReference type="NCBI Taxonomy" id="253628"/>
    <lineage>
        <taxon>Eukaryota</taxon>
        <taxon>Fungi</taxon>
        <taxon>Dikarya</taxon>
        <taxon>Ascomycota</taxon>
        <taxon>Pezizomycotina</taxon>
        <taxon>Dothideomycetes</taxon>
        <taxon>Pleosporomycetidae</taxon>
        <taxon>Venturiales</taxon>
        <taxon>Sympoventuriaceae</taxon>
        <taxon>Verruconis</taxon>
    </lineage>
</organism>
<dbReference type="EMBL" id="KN847534">
    <property type="protein sequence ID" value="KIW06802.1"/>
    <property type="molecule type" value="Genomic_DNA"/>
</dbReference>
<reference evidence="1 2" key="1">
    <citation type="submission" date="2015-01" db="EMBL/GenBank/DDBJ databases">
        <title>The Genome Sequence of Ochroconis gallopava CBS43764.</title>
        <authorList>
            <consortium name="The Broad Institute Genomics Platform"/>
            <person name="Cuomo C."/>
            <person name="de Hoog S."/>
            <person name="Gorbushina A."/>
            <person name="Stielow B."/>
            <person name="Teixiera M."/>
            <person name="Abouelleil A."/>
            <person name="Chapman S.B."/>
            <person name="Priest M."/>
            <person name="Young S.K."/>
            <person name="Wortman J."/>
            <person name="Nusbaum C."/>
            <person name="Birren B."/>
        </authorList>
    </citation>
    <scope>NUCLEOTIDE SEQUENCE [LARGE SCALE GENOMIC DNA]</scope>
    <source>
        <strain evidence="1 2">CBS 43764</strain>
    </source>
</reference>
<evidence type="ECO:0000313" key="2">
    <source>
        <dbReference type="Proteomes" id="UP000053259"/>
    </source>
</evidence>
<gene>
    <name evidence="1" type="ORF">PV09_02482</name>
</gene>
<dbReference type="OrthoDB" id="2951834at2759"/>
<evidence type="ECO:0008006" key="3">
    <source>
        <dbReference type="Google" id="ProtNLM"/>
    </source>
</evidence>
<name>A0A0D1Z1I8_9PEZI</name>
<evidence type="ECO:0000313" key="1">
    <source>
        <dbReference type="EMBL" id="KIW06802.1"/>
    </source>
</evidence>
<proteinExistence type="predicted"/>
<keyword evidence="2" id="KW-1185">Reference proteome</keyword>
<dbReference type="GeneID" id="27310455"/>
<dbReference type="STRING" id="253628.A0A0D1Z1I8"/>